<gene>
    <name evidence="4" type="ORF">HQ394_18395</name>
</gene>
<dbReference type="InterPro" id="IPR001509">
    <property type="entry name" value="Epimerase_deHydtase"/>
</dbReference>
<dbReference type="Pfam" id="PF01370">
    <property type="entry name" value="Epimerase"/>
    <property type="match status" value="1"/>
</dbReference>
<evidence type="ECO:0000313" key="5">
    <source>
        <dbReference type="Proteomes" id="UP000516369"/>
    </source>
</evidence>
<feature type="domain" description="NAD-dependent epimerase/dehydratase" evidence="3">
    <location>
        <begin position="6"/>
        <end position="230"/>
    </location>
</feature>
<reference evidence="4 5" key="1">
    <citation type="submission" date="2020-05" db="EMBL/GenBank/DDBJ databases">
        <title>Complete closed genome sequence of Defluviicoccus vanus.</title>
        <authorList>
            <person name="Bessarab I."/>
            <person name="Arumugam K."/>
            <person name="Maszenan A.M."/>
            <person name="Seviour R.J."/>
            <person name="Williams R.B."/>
        </authorList>
    </citation>
    <scope>NUCLEOTIDE SEQUENCE [LARGE SCALE GENOMIC DNA]</scope>
    <source>
        <strain evidence="4 5">Ben 114</strain>
    </source>
</reference>
<sequence>MSNRVVLVTGASGFLGRQTLAPLAAHGFIVHAASRRPVAMAGVTWHALDLFAETPRRALLSQLRPTHLLHCAWTVEHGRFWTAPENADWVALSLCLAREAANTGVSRFVGVGSCAEYDWQDHPDHPRTEADPLRPATPYGFAKHATRTLSELMLAAAGVSFAWARMFHLYGPGEPEQKFHAALCRALDRGERFILRHGQLIRDLIRIDAAADALAALVAAETVSGAVNIGTGRGIALADHARSLATPRGLDHLLEVRSEPAPGEPPSMVADIRRLCHEVGWQRGELYA</sequence>
<evidence type="ECO:0000313" key="4">
    <source>
        <dbReference type="EMBL" id="QNT70922.1"/>
    </source>
</evidence>
<dbReference type="PANTHER" id="PTHR43000">
    <property type="entry name" value="DTDP-D-GLUCOSE 4,6-DEHYDRATASE-RELATED"/>
    <property type="match status" value="1"/>
</dbReference>
<name>A0A7H1N5D6_9PROT</name>
<proteinExistence type="inferred from homology"/>
<organism evidence="4 5">
    <name type="scientific">Defluviicoccus vanus</name>
    <dbReference type="NCBI Taxonomy" id="111831"/>
    <lineage>
        <taxon>Bacteria</taxon>
        <taxon>Pseudomonadati</taxon>
        <taxon>Pseudomonadota</taxon>
        <taxon>Alphaproteobacteria</taxon>
        <taxon>Rhodospirillales</taxon>
        <taxon>Rhodospirillaceae</taxon>
        <taxon>Defluviicoccus</taxon>
    </lineage>
</organism>
<dbReference type="InterPro" id="IPR036291">
    <property type="entry name" value="NAD(P)-bd_dom_sf"/>
</dbReference>
<protein>
    <submittedName>
        <fullName evidence="4">NAD-dependent epimerase/dehydratase family protein</fullName>
    </submittedName>
</protein>
<dbReference type="KEGG" id="dvn:HQ394_18395"/>
<comment type="pathway">
    <text evidence="1">Bacterial outer membrane biogenesis; LPS O-antigen biosynthesis.</text>
</comment>
<dbReference type="EMBL" id="CP053923">
    <property type="protein sequence ID" value="QNT70922.1"/>
    <property type="molecule type" value="Genomic_DNA"/>
</dbReference>
<evidence type="ECO:0000256" key="2">
    <source>
        <dbReference type="ARBA" id="ARBA00007637"/>
    </source>
</evidence>
<dbReference type="AlphaFoldDB" id="A0A7H1N5D6"/>
<dbReference type="RefSeq" id="WP_190261383.1">
    <property type="nucleotide sequence ID" value="NZ_CP053923.1"/>
</dbReference>
<dbReference type="Gene3D" id="3.90.25.10">
    <property type="entry name" value="UDP-galactose 4-epimerase, domain 1"/>
    <property type="match status" value="1"/>
</dbReference>
<dbReference type="Gene3D" id="3.40.50.720">
    <property type="entry name" value="NAD(P)-binding Rossmann-like Domain"/>
    <property type="match status" value="1"/>
</dbReference>
<comment type="similarity">
    <text evidence="2">Belongs to the NAD(P)-dependent epimerase/dehydratase family.</text>
</comment>
<accession>A0A7H1N5D6</accession>
<keyword evidence="5" id="KW-1185">Reference proteome</keyword>
<evidence type="ECO:0000259" key="3">
    <source>
        <dbReference type="Pfam" id="PF01370"/>
    </source>
</evidence>
<dbReference type="SUPFAM" id="SSF51735">
    <property type="entry name" value="NAD(P)-binding Rossmann-fold domains"/>
    <property type="match status" value="1"/>
</dbReference>
<evidence type="ECO:0000256" key="1">
    <source>
        <dbReference type="ARBA" id="ARBA00005125"/>
    </source>
</evidence>
<dbReference type="Proteomes" id="UP000516369">
    <property type="component" value="Chromosome"/>
</dbReference>